<proteinExistence type="predicted"/>
<gene>
    <name evidence="2" type="ORF">ZIOFF_028947</name>
</gene>
<feature type="region of interest" description="Disordered" evidence="1">
    <location>
        <begin position="107"/>
        <end position="132"/>
    </location>
</feature>
<dbReference type="Pfam" id="PF05623">
    <property type="entry name" value="DUF789"/>
    <property type="match status" value="1"/>
</dbReference>
<feature type="compositionally biased region" description="Low complexity" evidence="1">
    <location>
        <begin position="118"/>
        <end position="131"/>
    </location>
</feature>
<dbReference type="PANTHER" id="PTHR31343">
    <property type="entry name" value="T15D22.8"/>
    <property type="match status" value="1"/>
</dbReference>
<dbReference type="Proteomes" id="UP000734854">
    <property type="component" value="Unassembled WGS sequence"/>
</dbReference>
<dbReference type="EMBL" id="JACMSC010000008">
    <property type="protein sequence ID" value="KAG6510902.1"/>
    <property type="molecule type" value="Genomic_DNA"/>
</dbReference>
<dbReference type="OrthoDB" id="1896065at2759"/>
<evidence type="ECO:0000256" key="1">
    <source>
        <dbReference type="SAM" id="MobiDB-lite"/>
    </source>
</evidence>
<dbReference type="PANTHER" id="PTHR31343:SF29">
    <property type="entry name" value="DUF789 DOMAIN-CONTAINING PROTEIN"/>
    <property type="match status" value="1"/>
</dbReference>
<keyword evidence="3" id="KW-1185">Reference proteome</keyword>
<reference evidence="2 3" key="1">
    <citation type="submission" date="2020-08" db="EMBL/GenBank/DDBJ databases">
        <title>Plant Genome Project.</title>
        <authorList>
            <person name="Zhang R.-G."/>
        </authorList>
    </citation>
    <scope>NUCLEOTIDE SEQUENCE [LARGE SCALE GENOMIC DNA]</scope>
    <source>
        <tissue evidence="2">Rhizome</tissue>
    </source>
</reference>
<sequence>MRMDSGLLKTSNLQSFLAHITPSVPTYPLTKDLSSICQPTEKENMEHFTLADLWSQYEEWSVYGVGVPIILPDDETTDQYYVPYLSAIQLYTRKSLAFSRIFPQDNQCECSSDDNESDTMSKSSDASSDGSVITHENLFPRKDSFGQMYAQYIEYGSPYRRPPLVDKVKELARRFPGLLSLKSEELSPASWFSVAWYPIYHIPACANVEDLSACFLTYHTISTLSEDSIESDDEKDLYSVIGRINKPVKKNGRNAIALSPFGLSTYKMQEDLWKDPKSFDNETLNALYNEAYYWLMQLGVEHHDFKFFATH</sequence>
<dbReference type="AlphaFoldDB" id="A0A8J5GLZ9"/>
<accession>A0A8J5GLZ9</accession>
<name>A0A8J5GLZ9_ZINOF</name>
<protein>
    <submittedName>
        <fullName evidence="2">Uncharacterized protein</fullName>
    </submittedName>
</protein>
<evidence type="ECO:0000313" key="3">
    <source>
        <dbReference type="Proteomes" id="UP000734854"/>
    </source>
</evidence>
<organism evidence="2 3">
    <name type="scientific">Zingiber officinale</name>
    <name type="common">Ginger</name>
    <name type="synonym">Amomum zingiber</name>
    <dbReference type="NCBI Taxonomy" id="94328"/>
    <lineage>
        <taxon>Eukaryota</taxon>
        <taxon>Viridiplantae</taxon>
        <taxon>Streptophyta</taxon>
        <taxon>Embryophyta</taxon>
        <taxon>Tracheophyta</taxon>
        <taxon>Spermatophyta</taxon>
        <taxon>Magnoliopsida</taxon>
        <taxon>Liliopsida</taxon>
        <taxon>Zingiberales</taxon>
        <taxon>Zingiberaceae</taxon>
        <taxon>Zingiber</taxon>
    </lineage>
</organism>
<dbReference type="InterPro" id="IPR008507">
    <property type="entry name" value="DUF789"/>
</dbReference>
<evidence type="ECO:0000313" key="2">
    <source>
        <dbReference type="EMBL" id="KAG6510902.1"/>
    </source>
</evidence>
<comment type="caution">
    <text evidence="2">The sequence shown here is derived from an EMBL/GenBank/DDBJ whole genome shotgun (WGS) entry which is preliminary data.</text>
</comment>